<dbReference type="GO" id="GO:0000049">
    <property type="term" value="F:tRNA binding"/>
    <property type="evidence" value="ECO:0007669"/>
    <property type="project" value="UniProtKB-KW"/>
</dbReference>
<dbReference type="InterPro" id="IPR027417">
    <property type="entry name" value="P-loop_NTPase"/>
</dbReference>
<comment type="catalytic activity">
    <reaction evidence="2">
        <text>GTP + H2O = GDP + phosphate + H(+)</text>
        <dbReference type="Rhea" id="RHEA:19669"/>
        <dbReference type="ChEBI" id="CHEBI:15377"/>
        <dbReference type="ChEBI" id="CHEBI:15378"/>
        <dbReference type="ChEBI" id="CHEBI:37565"/>
        <dbReference type="ChEBI" id="CHEBI:43474"/>
        <dbReference type="ChEBI" id="CHEBI:58189"/>
    </reaction>
</comment>
<dbReference type="FunFam" id="2.40.50.250:FF:000001">
    <property type="entry name" value="GTP-binding protein TypA"/>
    <property type="match status" value="1"/>
</dbReference>
<dbReference type="Gene3D" id="3.30.70.870">
    <property type="entry name" value="Elongation Factor G (Translational Gtpase), domain 3"/>
    <property type="match status" value="1"/>
</dbReference>
<comment type="subunit">
    <text evidence="2">Monomer.</text>
</comment>
<comment type="similarity">
    <text evidence="2">Belongs to the TRAFAC class translation factor GTPase superfamily. Classic translation factor GTPase family. BipA subfamily.</text>
</comment>
<dbReference type="InterPro" id="IPR047042">
    <property type="entry name" value="BipA_II"/>
</dbReference>
<dbReference type="CDD" id="cd01891">
    <property type="entry name" value="TypA_BipA"/>
    <property type="match status" value="1"/>
</dbReference>
<dbReference type="InterPro" id="IPR000795">
    <property type="entry name" value="T_Tr_GTP-bd_dom"/>
</dbReference>
<gene>
    <name evidence="2" type="primary">bipA</name>
    <name evidence="4" type="ORF">CGL2_11238059</name>
</gene>
<dbReference type="Pfam" id="PF00679">
    <property type="entry name" value="EFG_C"/>
    <property type="match status" value="1"/>
</dbReference>
<dbReference type="InterPro" id="IPR042116">
    <property type="entry name" value="TypA/BipA_C"/>
</dbReference>
<dbReference type="NCBIfam" id="TIGR01394">
    <property type="entry name" value="TypA_BipA"/>
    <property type="match status" value="1"/>
</dbReference>
<dbReference type="InterPro" id="IPR047043">
    <property type="entry name" value="BipA_III"/>
</dbReference>
<dbReference type="InterPro" id="IPR047041">
    <property type="entry name" value="BipA_GTP-bd_dom"/>
</dbReference>
<keyword evidence="2" id="KW-0690">Ribosome biogenesis</keyword>
<dbReference type="GO" id="GO:0000027">
    <property type="term" value="P:ribosomal large subunit assembly"/>
    <property type="evidence" value="ECO:0007669"/>
    <property type="project" value="UniProtKB-UniRule"/>
</dbReference>
<dbReference type="GO" id="GO:1990904">
    <property type="term" value="C:ribonucleoprotein complex"/>
    <property type="evidence" value="ECO:0007669"/>
    <property type="project" value="TreeGrafter"/>
</dbReference>
<dbReference type="Gene3D" id="3.40.50.300">
    <property type="entry name" value="P-loop containing nucleotide triphosphate hydrolases"/>
    <property type="match status" value="1"/>
</dbReference>
<dbReference type="InterPro" id="IPR035647">
    <property type="entry name" value="EFG_III/V"/>
</dbReference>
<dbReference type="GO" id="GO:0043022">
    <property type="term" value="F:ribosome binding"/>
    <property type="evidence" value="ECO:0007669"/>
    <property type="project" value="UniProtKB-UniRule"/>
</dbReference>
<dbReference type="Gene3D" id="2.40.50.250">
    <property type="entry name" value="bipa protein"/>
    <property type="match status" value="1"/>
</dbReference>
<dbReference type="InterPro" id="IPR005225">
    <property type="entry name" value="Small_GTP-bd"/>
</dbReference>
<evidence type="ECO:0000256" key="2">
    <source>
        <dbReference type="HAMAP-Rule" id="MF_00849"/>
    </source>
</evidence>
<dbReference type="CDD" id="cd03691">
    <property type="entry name" value="BipA_TypA_II"/>
    <property type="match status" value="1"/>
</dbReference>
<dbReference type="GO" id="GO:0003924">
    <property type="term" value="F:GTPase activity"/>
    <property type="evidence" value="ECO:0007669"/>
    <property type="project" value="UniProtKB-UniRule"/>
</dbReference>
<keyword evidence="2" id="KW-0820">tRNA-binding</keyword>
<dbReference type="NCBIfam" id="TIGR00231">
    <property type="entry name" value="small_GTP"/>
    <property type="match status" value="1"/>
</dbReference>
<dbReference type="Gene3D" id="3.30.70.240">
    <property type="match status" value="1"/>
</dbReference>
<dbReference type="InterPro" id="IPR031157">
    <property type="entry name" value="G_TR_CS"/>
</dbReference>
<dbReference type="FunFam" id="3.40.50.300:FF:000055">
    <property type="entry name" value="GTP-binding protein TypA"/>
    <property type="match status" value="1"/>
</dbReference>
<dbReference type="Pfam" id="PF03144">
    <property type="entry name" value="GTP_EFTU_D2"/>
    <property type="match status" value="1"/>
</dbReference>
<dbReference type="Pfam" id="PF00009">
    <property type="entry name" value="GTP_EFTU"/>
    <property type="match status" value="1"/>
</dbReference>
<dbReference type="InterPro" id="IPR006298">
    <property type="entry name" value="BipA"/>
</dbReference>
<comment type="function">
    <text evidence="2">A 50S ribosomal subunit assembly protein with GTPase activity, required for 50S subunit assembly at low temperatures, may also play a role in translation. Binds GTP and analogs. Binds the 70S ribosome between the 30S and 50S subunits, in a similar position as ribosome-bound EF-G; it contacts a number of ribosomal proteins, both rRNAs and the A-site tRNA.</text>
</comment>
<keyword evidence="2" id="KW-0547">Nucleotide-binding</keyword>
<dbReference type="PANTHER" id="PTHR42908">
    <property type="entry name" value="TRANSLATION ELONGATION FACTOR-RELATED"/>
    <property type="match status" value="1"/>
</dbReference>
<reference evidence="4" key="1">
    <citation type="journal article" date="2004" name="Nature">
        <title>Community structure and metabolism through reconstruction of microbial genomes from the environment.</title>
        <authorList>
            <person name="Tyson G.W."/>
            <person name="Chapman J."/>
            <person name="Hugenholtz P."/>
            <person name="Allen E.E."/>
            <person name="Ram R.J."/>
            <person name="Richardson P.M."/>
            <person name="Solovyev V.V."/>
            <person name="Rubin E.M."/>
            <person name="Rokhsar D.S."/>
            <person name="Banfield J.F."/>
        </authorList>
    </citation>
    <scope>NUCLEOTIDE SEQUENCE [LARGE SCALE GENOMIC DNA]</scope>
</reference>
<dbReference type="PRINTS" id="PR00315">
    <property type="entry name" value="ELONGATNFCT"/>
</dbReference>
<keyword evidence="1 2" id="KW-0342">GTP-binding</keyword>
<keyword evidence="2" id="KW-0378">Hydrolase</keyword>
<accession>B6AR40</accession>
<comment type="subcellular location">
    <subcellularLocation>
        <location evidence="2">Cytoplasm</location>
    </subcellularLocation>
    <text evidence="2">Binds to ribosomes.</text>
</comment>
<name>B6AR40_9BACT</name>
<dbReference type="CDD" id="cd03710">
    <property type="entry name" value="BipA_TypA_C"/>
    <property type="match status" value="1"/>
</dbReference>
<dbReference type="PROSITE" id="PS00301">
    <property type="entry name" value="G_TR_1"/>
    <property type="match status" value="1"/>
</dbReference>
<keyword evidence="2" id="KW-0699">rRNA-binding</keyword>
<feature type="domain" description="Tr-type G" evidence="3">
    <location>
        <begin position="24"/>
        <end position="219"/>
    </location>
</feature>
<dbReference type="Gene3D" id="2.40.30.10">
    <property type="entry name" value="Translation factors"/>
    <property type="match status" value="1"/>
</dbReference>
<evidence type="ECO:0000259" key="3">
    <source>
        <dbReference type="PROSITE" id="PS51722"/>
    </source>
</evidence>
<dbReference type="InterPro" id="IPR035651">
    <property type="entry name" value="BipA_V"/>
</dbReference>
<dbReference type="SUPFAM" id="SSF50447">
    <property type="entry name" value="Translation proteins"/>
    <property type="match status" value="1"/>
</dbReference>
<dbReference type="EMBL" id="DS995261">
    <property type="protein sequence ID" value="EDZ38711.1"/>
    <property type="molecule type" value="Genomic_DNA"/>
</dbReference>
<dbReference type="GO" id="GO:0019843">
    <property type="term" value="F:rRNA binding"/>
    <property type="evidence" value="ECO:0007669"/>
    <property type="project" value="UniProtKB-KW"/>
</dbReference>
<dbReference type="FunFam" id="3.30.70.240:FF:000002">
    <property type="entry name" value="GTP-binding protein TypA"/>
    <property type="match status" value="1"/>
</dbReference>
<protein>
    <recommendedName>
        <fullName evidence="2">Large ribosomal subunit assembly factor BipA</fullName>
        <ecNumber evidence="2">3.6.5.-</ecNumber>
    </recommendedName>
    <alternativeName>
        <fullName evidence="2">GTP-binding protein BipA</fullName>
    </alternativeName>
</protein>
<keyword evidence="2" id="KW-0963">Cytoplasm</keyword>
<dbReference type="PANTHER" id="PTHR42908:SF8">
    <property type="entry name" value="TR-TYPE G DOMAIN-CONTAINING PROTEIN"/>
    <property type="match status" value="1"/>
</dbReference>
<keyword evidence="2" id="KW-0694">RNA-binding</keyword>
<dbReference type="SUPFAM" id="SSF52540">
    <property type="entry name" value="P-loop containing nucleoside triphosphate hydrolases"/>
    <property type="match status" value="1"/>
</dbReference>
<dbReference type="InterPro" id="IPR004161">
    <property type="entry name" value="EFTu-like_2"/>
</dbReference>
<evidence type="ECO:0000313" key="4">
    <source>
        <dbReference type="EMBL" id="EDZ38711.1"/>
    </source>
</evidence>
<dbReference type="EC" id="3.6.5.-" evidence="2"/>
<dbReference type="InterPro" id="IPR000640">
    <property type="entry name" value="EFG_V-like"/>
</dbReference>
<evidence type="ECO:0000256" key="1">
    <source>
        <dbReference type="ARBA" id="ARBA00023134"/>
    </source>
</evidence>
<dbReference type="AlphaFoldDB" id="B6AR40"/>
<feature type="binding site" evidence="2">
    <location>
        <begin position="149"/>
        <end position="152"/>
    </location>
    <ligand>
        <name>GTP</name>
        <dbReference type="ChEBI" id="CHEBI:37565"/>
    </ligand>
</feature>
<organism evidence="4">
    <name type="scientific">Leptospirillum sp. Group II '5-way CG'</name>
    <dbReference type="NCBI Taxonomy" id="419541"/>
    <lineage>
        <taxon>Bacteria</taxon>
        <taxon>Pseudomonadati</taxon>
        <taxon>Nitrospirota</taxon>
        <taxon>Nitrospiria</taxon>
        <taxon>Nitrospirales</taxon>
        <taxon>Nitrospiraceae</taxon>
        <taxon>Leptospirillum</taxon>
    </lineage>
</organism>
<dbReference type="SMART" id="SM00838">
    <property type="entry name" value="EFG_C"/>
    <property type="match status" value="1"/>
</dbReference>
<dbReference type="Pfam" id="PF21018">
    <property type="entry name" value="BipA_C"/>
    <property type="match status" value="1"/>
</dbReference>
<dbReference type="SUPFAM" id="SSF54980">
    <property type="entry name" value="EF-G C-terminal domain-like"/>
    <property type="match status" value="2"/>
</dbReference>
<feature type="binding site" evidence="2">
    <location>
        <begin position="36"/>
        <end position="41"/>
    </location>
    <ligand>
        <name>GTP</name>
        <dbReference type="ChEBI" id="CHEBI:37565"/>
    </ligand>
</feature>
<dbReference type="CDD" id="cd16263">
    <property type="entry name" value="BipA_III"/>
    <property type="match status" value="1"/>
</dbReference>
<proteinExistence type="inferred from homology"/>
<reference evidence="4" key="2">
    <citation type="journal article" date="2008" name="PLoS Biol.">
        <title>Population genomic analysis of strain variation in Leptospirillum group II bacteria involved in acid mine drainage formation.</title>
        <authorList>
            <person name="Simmons S.L."/>
            <person name="Dibartolo G."/>
            <person name="Denef V.J."/>
            <person name="Goltsman D.S."/>
            <person name="Thelen M.P."/>
            <person name="Banfield J.F."/>
        </authorList>
    </citation>
    <scope>NUCLEOTIDE SEQUENCE [LARGE SCALE GENOMIC DNA]</scope>
</reference>
<dbReference type="InterPro" id="IPR009000">
    <property type="entry name" value="Transl_B-barrel_sf"/>
</dbReference>
<dbReference type="InterPro" id="IPR048876">
    <property type="entry name" value="BipA_C"/>
</dbReference>
<dbReference type="FunFam" id="3.30.70.870:FF:000003">
    <property type="entry name" value="GTP-binding protein TypA"/>
    <property type="match status" value="1"/>
</dbReference>
<dbReference type="GO" id="GO:0005525">
    <property type="term" value="F:GTP binding"/>
    <property type="evidence" value="ECO:0007669"/>
    <property type="project" value="UniProtKB-UniRule"/>
</dbReference>
<sequence>MNSQGIWPLFTEGFMENQTSTSLLHIRNLAIIAHVDHGKTTLVDKLLQQGNVFRANEQVEERVMDSNQLEKERGITILAKNTAVHYLDYKINIVDTPGHADFSGEVERILTMVDGVLLVVDAFDGPMPQTRFVLNKALSLGLKPIVVLNKIDRSDARPVEALNDVFNLFIELGATDEQMEFPVVYASAKKGFAMRDLAQPSENLIPLFETIISHIPPPEADLSGPFLMQVTSLEYDSYIGQMALGRVVRGKVSVGETIGRVVAGELKEKGKIKKLLSFEGLKKVEVETIQAGDIVLLAAFPDLRIGEVLSDVNTIGELPPIEIGEPTISMEFLVNNSPFAGQEGKFVTSRNLRDRLFREIKSNVALRVEETDSPDSFKVSGRGELHLGILIETMRREGYEFQVSRPKVLFKGEGAQRQEPYEYLVIDVAEEYVGTVIEKLGPRKGEMLNMAPQKDGHVRLEFLIPARGLLGYRSEFLSDTRGTGLLTHTFHGYGEYKGDIPGRNNGALISMETGETVAYALENVQERGVLFLGAGVRVYEGMVIGAHSRPTDLAVNPCKKKHLTNIRSSTAEDAITLTPPRHLSLEQTLEFLEDDELLEVTPENLRIRKKLLTENERKRSSKK</sequence>
<dbReference type="PROSITE" id="PS51722">
    <property type="entry name" value="G_TR_2"/>
    <property type="match status" value="1"/>
</dbReference>
<dbReference type="GO" id="GO:0005829">
    <property type="term" value="C:cytosol"/>
    <property type="evidence" value="ECO:0007669"/>
    <property type="project" value="TreeGrafter"/>
</dbReference>
<dbReference type="HAMAP" id="MF_00849">
    <property type="entry name" value="BipA"/>
    <property type="match status" value="1"/>
</dbReference>